<evidence type="ECO:0000256" key="8">
    <source>
        <dbReference type="ARBA" id="ARBA00037868"/>
    </source>
</evidence>
<evidence type="ECO:0000256" key="2">
    <source>
        <dbReference type="ARBA" id="ARBA00007293"/>
    </source>
</evidence>
<evidence type="ECO:0000256" key="7">
    <source>
        <dbReference type="ARBA" id="ARBA00023329"/>
    </source>
</evidence>
<evidence type="ECO:0000256" key="5">
    <source>
        <dbReference type="ARBA" id="ARBA00023136"/>
    </source>
</evidence>
<sequence>MSHKGLNYFKNKHLLENRIKESTNIRKKYPDRIPVIVEKKENSKILDLDKTKFLVPYDLTLTQFIYVLRKRMKLAPEFAIFVFINNTIPMQSSLMSSLYEDMKDVDGFLYLTYSGESTFGSLKQIFTQPNIAI</sequence>
<dbReference type="InterPro" id="IPR004241">
    <property type="entry name" value="Atg8-like"/>
</dbReference>
<keyword evidence="6" id="KW-0449">Lipoprotein</keyword>
<keyword evidence="4" id="KW-0072">Autophagy</keyword>
<keyword evidence="3" id="KW-0963">Cytoplasm</keyword>
<evidence type="ECO:0000256" key="1">
    <source>
        <dbReference type="ARBA" id="ARBA00004419"/>
    </source>
</evidence>
<dbReference type="FunFam" id="3.10.20.90:FF:000149">
    <property type="entry name" value="microtubule-associated proteins 1A/1B light chain 3C"/>
    <property type="match status" value="1"/>
</dbReference>
<dbReference type="SUPFAM" id="SSF54236">
    <property type="entry name" value="Ubiquitin-like"/>
    <property type="match status" value="1"/>
</dbReference>
<reference evidence="9" key="1">
    <citation type="submission" date="2024-03" db="EMBL/GenBank/DDBJ databases">
        <title>Eukaryotic viruses encode the ribosomal protein eL40.</title>
        <authorList>
            <person name="Thomy J."/>
            <person name="Schvarcz C.R."/>
            <person name="McBeain K.A."/>
            <person name="Edwards K.F."/>
            <person name="Steward G.F."/>
        </authorList>
    </citation>
    <scope>NUCLEOTIDE SEQUENCE</scope>
    <source>
        <strain evidence="9">FloV-SA2</strain>
    </source>
</reference>
<dbReference type="PANTHER" id="PTHR10969">
    <property type="entry name" value="MICROTUBULE-ASSOCIATED PROTEINS 1A/1B LIGHT CHAIN 3-RELATED"/>
    <property type="match status" value="1"/>
</dbReference>
<proteinExistence type="inferred from homology"/>
<dbReference type="InterPro" id="IPR029071">
    <property type="entry name" value="Ubiquitin-like_domsf"/>
</dbReference>
<evidence type="ECO:0000256" key="6">
    <source>
        <dbReference type="ARBA" id="ARBA00023288"/>
    </source>
</evidence>
<comment type="similarity">
    <text evidence="2">Belongs to the ATG8 family.</text>
</comment>
<comment type="subcellular location">
    <subcellularLocation>
        <location evidence="1">Cytoplasmic vesicle</location>
        <location evidence="1">Autophagosome</location>
    </subcellularLocation>
    <subcellularLocation>
        <location evidence="8">Endomembrane system</location>
        <topology evidence="8">Lipid-anchor</topology>
    </subcellularLocation>
</comment>
<evidence type="ECO:0000256" key="3">
    <source>
        <dbReference type="ARBA" id="ARBA00022490"/>
    </source>
</evidence>
<gene>
    <name evidence="9" type="ORF">FloV-SA2_00279</name>
</gene>
<dbReference type="Pfam" id="PF02991">
    <property type="entry name" value="ATG8"/>
    <property type="match status" value="1"/>
</dbReference>
<dbReference type="Gene3D" id="3.10.20.90">
    <property type="entry name" value="Phosphatidylinositol 3-kinase Catalytic Subunit, Chain A, domain 1"/>
    <property type="match status" value="1"/>
</dbReference>
<evidence type="ECO:0000313" key="9">
    <source>
        <dbReference type="EMBL" id="XDO02098.1"/>
    </source>
</evidence>
<accession>A0AB39JDD7</accession>
<keyword evidence="7" id="KW-0968">Cytoplasmic vesicle</keyword>
<evidence type="ECO:0000256" key="4">
    <source>
        <dbReference type="ARBA" id="ARBA00023006"/>
    </source>
</evidence>
<name>A0AB39JDD7_9VIRU</name>
<organism evidence="9">
    <name type="scientific">Florenciella sp. virus SA2</name>
    <dbReference type="NCBI Taxonomy" id="3240092"/>
    <lineage>
        <taxon>Viruses</taxon>
    </lineage>
</organism>
<protein>
    <submittedName>
        <fullName evidence="9">Autophagy-Related Protein 8C-Like Isoform X2</fullName>
    </submittedName>
</protein>
<dbReference type="EMBL" id="PP542043">
    <property type="protein sequence ID" value="XDO02098.1"/>
    <property type="molecule type" value="Genomic_DNA"/>
</dbReference>
<dbReference type="GO" id="GO:0006950">
    <property type="term" value="P:response to stress"/>
    <property type="evidence" value="ECO:0007669"/>
    <property type="project" value="UniProtKB-ARBA"/>
</dbReference>
<keyword evidence="5" id="KW-0472">Membrane</keyword>